<evidence type="ECO:0000256" key="2">
    <source>
        <dbReference type="SAM" id="Phobius"/>
    </source>
</evidence>
<organism evidence="3 4">
    <name type="scientific">Actinomadura graeca</name>
    <dbReference type="NCBI Taxonomy" id="2750812"/>
    <lineage>
        <taxon>Bacteria</taxon>
        <taxon>Bacillati</taxon>
        <taxon>Actinomycetota</taxon>
        <taxon>Actinomycetes</taxon>
        <taxon>Streptosporangiales</taxon>
        <taxon>Thermomonosporaceae</taxon>
        <taxon>Actinomadura</taxon>
    </lineage>
</organism>
<evidence type="ECO:0000313" key="3">
    <source>
        <dbReference type="EMBL" id="QXJ24032.1"/>
    </source>
</evidence>
<dbReference type="Proteomes" id="UP001049518">
    <property type="component" value="Chromosome"/>
</dbReference>
<evidence type="ECO:0000256" key="1">
    <source>
        <dbReference type="SAM" id="MobiDB-lite"/>
    </source>
</evidence>
<feature type="compositionally biased region" description="Low complexity" evidence="1">
    <location>
        <begin position="222"/>
        <end position="231"/>
    </location>
</feature>
<evidence type="ECO:0000313" key="4">
    <source>
        <dbReference type="Proteomes" id="UP001049518"/>
    </source>
</evidence>
<protein>
    <submittedName>
        <fullName evidence="3">Uncharacterized protein</fullName>
    </submittedName>
</protein>
<gene>
    <name evidence="3" type="ORF">AGRA3207_005279</name>
</gene>
<keyword evidence="2" id="KW-0812">Transmembrane</keyword>
<keyword evidence="2" id="KW-1133">Transmembrane helix</keyword>
<dbReference type="EMBL" id="CP059572">
    <property type="protein sequence ID" value="QXJ24032.1"/>
    <property type="molecule type" value="Genomic_DNA"/>
</dbReference>
<feature type="region of interest" description="Disordered" evidence="1">
    <location>
        <begin position="215"/>
        <end position="254"/>
    </location>
</feature>
<accession>A0ABX8QZ53</accession>
<name>A0ABX8QZ53_9ACTN</name>
<feature type="compositionally biased region" description="Pro residues" evidence="1">
    <location>
        <begin position="232"/>
        <end position="248"/>
    </location>
</feature>
<keyword evidence="2" id="KW-0472">Membrane</keyword>
<reference evidence="3" key="1">
    <citation type="submission" date="2020-07" db="EMBL/GenBank/DDBJ databases">
        <authorList>
            <person name="Tarantini F.S."/>
            <person name="Hong K.W."/>
            <person name="Chan K.G."/>
        </authorList>
    </citation>
    <scope>NUCLEOTIDE SEQUENCE</scope>
    <source>
        <strain evidence="3">32-07</strain>
    </source>
</reference>
<proteinExistence type="predicted"/>
<feature type="transmembrane region" description="Helical" evidence="2">
    <location>
        <begin position="51"/>
        <end position="79"/>
    </location>
</feature>
<sequence length="289" mass="30336">MRPDGDPEPDDYGLPRVDVVVPDDARELERDMVAYRREERRRRRRERRRRILRPVTRFGVAIPIIAGALLIALLSGALMTAFGPRPAPRPTAAQLAPRPSASPGRIGGLLPAGQVDLVAREHAPQPLEDVRPGVIGIVPPGYRCEPVVAELAGKTEAYDLNFWLVADPRAAAGRRGLSIKDLKACAGTAHNGTPLILEDRKAILATAYVPAVTAPPLPPPSGTTAPATSPGASPPASPGGTPAPPAEPGPRLAGLTAVFVQPDGVVNDVVHAPQAGAELTEKVKALRSG</sequence>
<dbReference type="RefSeq" id="WP_231329729.1">
    <property type="nucleotide sequence ID" value="NZ_CP059572.1"/>
</dbReference>
<keyword evidence="4" id="KW-1185">Reference proteome</keyword>